<accession>A0A5B7CKJ8</accession>
<gene>
    <name evidence="2" type="ORF">E2C01_002264</name>
</gene>
<dbReference type="SUPFAM" id="SSF49899">
    <property type="entry name" value="Concanavalin A-like lectins/glucanases"/>
    <property type="match status" value="1"/>
</dbReference>
<dbReference type="AlphaFoldDB" id="A0A5B7CKJ8"/>
<evidence type="ECO:0000313" key="3">
    <source>
        <dbReference type="Proteomes" id="UP000324222"/>
    </source>
</evidence>
<evidence type="ECO:0008006" key="4">
    <source>
        <dbReference type="Google" id="ProtNLM"/>
    </source>
</evidence>
<dbReference type="EMBL" id="VSRR010000078">
    <property type="protein sequence ID" value="MPC09648.1"/>
    <property type="molecule type" value="Genomic_DNA"/>
</dbReference>
<proteinExistence type="predicted"/>
<name>A0A5B7CKJ8_PORTR</name>
<dbReference type="Gene3D" id="2.60.120.200">
    <property type="match status" value="1"/>
</dbReference>
<keyword evidence="3" id="KW-1185">Reference proteome</keyword>
<comment type="caution">
    <text evidence="2">The sequence shown here is derived from an EMBL/GenBank/DDBJ whole genome shotgun (WGS) entry which is preliminary data.</text>
</comment>
<keyword evidence="1" id="KW-0732">Signal</keyword>
<dbReference type="OrthoDB" id="10589046at2759"/>
<evidence type="ECO:0000256" key="1">
    <source>
        <dbReference type="SAM" id="SignalP"/>
    </source>
</evidence>
<organism evidence="2 3">
    <name type="scientific">Portunus trituberculatus</name>
    <name type="common">Swimming crab</name>
    <name type="synonym">Neptunus trituberculatus</name>
    <dbReference type="NCBI Taxonomy" id="210409"/>
    <lineage>
        <taxon>Eukaryota</taxon>
        <taxon>Metazoa</taxon>
        <taxon>Ecdysozoa</taxon>
        <taxon>Arthropoda</taxon>
        <taxon>Crustacea</taxon>
        <taxon>Multicrustacea</taxon>
        <taxon>Malacostraca</taxon>
        <taxon>Eumalacostraca</taxon>
        <taxon>Eucarida</taxon>
        <taxon>Decapoda</taxon>
        <taxon>Pleocyemata</taxon>
        <taxon>Brachyura</taxon>
        <taxon>Eubrachyura</taxon>
        <taxon>Portunoidea</taxon>
        <taxon>Portunidae</taxon>
        <taxon>Portuninae</taxon>
        <taxon>Portunus</taxon>
    </lineage>
</organism>
<dbReference type="Proteomes" id="UP000324222">
    <property type="component" value="Unassembled WGS sequence"/>
</dbReference>
<protein>
    <recommendedName>
        <fullName evidence="4">LamG domain-containing protein</fullName>
    </recommendedName>
</protein>
<reference evidence="2 3" key="1">
    <citation type="submission" date="2019-05" db="EMBL/GenBank/DDBJ databases">
        <title>Another draft genome of Portunus trituberculatus and its Hox gene families provides insights of decapod evolution.</title>
        <authorList>
            <person name="Jeong J.-H."/>
            <person name="Song I."/>
            <person name="Kim S."/>
            <person name="Choi T."/>
            <person name="Kim D."/>
            <person name="Ryu S."/>
            <person name="Kim W."/>
        </authorList>
    </citation>
    <scope>NUCLEOTIDE SEQUENCE [LARGE SCALE GENOMIC DNA]</scope>
    <source>
        <tissue evidence="2">Muscle</tissue>
    </source>
</reference>
<dbReference type="InterPro" id="IPR013320">
    <property type="entry name" value="ConA-like_dom_sf"/>
</dbReference>
<evidence type="ECO:0000313" key="2">
    <source>
        <dbReference type="EMBL" id="MPC09648.1"/>
    </source>
</evidence>
<sequence>MEGKMLKGIQVAPVSKPSTRLLLLLLMMMILTVNGQDVGKGGIQVMEFQKDGVASWWTVAEYQGKLDPGRKMDSVTLCGRFKLYFLHSRSSFFQLWDRSLNMDAQLKGELWLDRVRPVIAHRWNFQPLEVKLRTYRWYHICFTYNHTDHRYLTYIDGELVYDMTYDVGRQIWGDYARLGQNEELMESYSGALSQARPEPCIFVLLPEK</sequence>
<feature type="signal peptide" evidence="1">
    <location>
        <begin position="1"/>
        <end position="35"/>
    </location>
</feature>
<feature type="chain" id="PRO_5022766671" description="LamG domain-containing protein" evidence="1">
    <location>
        <begin position="36"/>
        <end position="208"/>
    </location>
</feature>